<dbReference type="PANTHER" id="PTHR18901">
    <property type="entry name" value="2-DEOXYGLUCOSE-6-PHOSPHATE PHOSPHATASE 2"/>
    <property type="match status" value="1"/>
</dbReference>
<dbReference type="FunFam" id="3.40.50.1000:FF:000055">
    <property type="entry name" value="Haloacid dehalogenase-like hydrolase family protein"/>
    <property type="match status" value="1"/>
</dbReference>
<protein>
    <submittedName>
        <fullName evidence="1">Pseudouridine-5'-phosphatase</fullName>
    </submittedName>
</protein>
<gene>
    <name evidence="1" type="ORF">PoB_004306800</name>
</gene>
<keyword evidence="2" id="KW-1185">Reference proteome</keyword>
<dbReference type="Pfam" id="PF00702">
    <property type="entry name" value="Hydrolase"/>
    <property type="match status" value="1"/>
</dbReference>
<sequence length="155" mass="17144">MKDRLEKIFPHAGLLPGAEKLIRHLHKHRVPIAVATGSDHWGFSRKTAAHKELFSLFHHCVCSSDDPDVKHGKPAPDCFLICAKRFPDNPDPSKVLVLEDAPNGVEAGLKAGMQVVWVPDPRADRSQLADRVDQVLDSLEHFEPEKFGLPAFGSS</sequence>
<dbReference type="NCBIfam" id="TIGR01509">
    <property type="entry name" value="HAD-SF-IA-v3"/>
    <property type="match status" value="1"/>
</dbReference>
<dbReference type="InterPro" id="IPR023214">
    <property type="entry name" value="HAD_sf"/>
</dbReference>
<dbReference type="Gene3D" id="3.40.50.1000">
    <property type="entry name" value="HAD superfamily/HAD-like"/>
    <property type="match status" value="1"/>
</dbReference>
<proteinExistence type="predicted"/>
<dbReference type="Proteomes" id="UP000735302">
    <property type="component" value="Unassembled WGS sequence"/>
</dbReference>
<dbReference type="InterPro" id="IPR006439">
    <property type="entry name" value="HAD-SF_hydro_IA"/>
</dbReference>
<comment type="caution">
    <text evidence="1">The sequence shown here is derived from an EMBL/GenBank/DDBJ whole genome shotgun (WGS) entry which is preliminary data.</text>
</comment>
<reference evidence="1 2" key="1">
    <citation type="journal article" date="2021" name="Elife">
        <title>Chloroplast acquisition without the gene transfer in kleptoplastic sea slugs, Plakobranchus ocellatus.</title>
        <authorList>
            <person name="Maeda T."/>
            <person name="Takahashi S."/>
            <person name="Yoshida T."/>
            <person name="Shimamura S."/>
            <person name="Takaki Y."/>
            <person name="Nagai Y."/>
            <person name="Toyoda A."/>
            <person name="Suzuki Y."/>
            <person name="Arimoto A."/>
            <person name="Ishii H."/>
            <person name="Satoh N."/>
            <person name="Nishiyama T."/>
            <person name="Hasebe M."/>
            <person name="Maruyama T."/>
            <person name="Minagawa J."/>
            <person name="Obokata J."/>
            <person name="Shigenobu S."/>
        </authorList>
    </citation>
    <scope>NUCLEOTIDE SEQUENCE [LARGE SCALE GENOMIC DNA]</scope>
</reference>
<dbReference type="SUPFAM" id="SSF56784">
    <property type="entry name" value="HAD-like"/>
    <property type="match status" value="1"/>
</dbReference>
<dbReference type="PANTHER" id="PTHR18901:SF38">
    <property type="entry name" value="PSEUDOURIDINE-5'-PHOSPHATASE"/>
    <property type="match status" value="1"/>
</dbReference>
<evidence type="ECO:0000313" key="1">
    <source>
        <dbReference type="EMBL" id="GFO16563.1"/>
    </source>
</evidence>
<dbReference type="GO" id="GO:0016791">
    <property type="term" value="F:phosphatase activity"/>
    <property type="evidence" value="ECO:0007669"/>
    <property type="project" value="TreeGrafter"/>
</dbReference>
<accession>A0AAV4BBM8</accession>
<organism evidence="1 2">
    <name type="scientific">Plakobranchus ocellatus</name>
    <dbReference type="NCBI Taxonomy" id="259542"/>
    <lineage>
        <taxon>Eukaryota</taxon>
        <taxon>Metazoa</taxon>
        <taxon>Spiralia</taxon>
        <taxon>Lophotrochozoa</taxon>
        <taxon>Mollusca</taxon>
        <taxon>Gastropoda</taxon>
        <taxon>Heterobranchia</taxon>
        <taxon>Euthyneura</taxon>
        <taxon>Panpulmonata</taxon>
        <taxon>Sacoglossa</taxon>
        <taxon>Placobranchoidea</taxon>
        <taxon>Plakobranchidae</taxon>
        <taxon>Plakobranchus</taxon>
    </lineage>
</organism>
<dbReference type="InterPro" id="IPR036412">
    <property type="entry name" value="HAD-like_sf"/>
</dbReference>
<dbReference type="AlphaFoldDB" id="A0AAV4BBM8"/>
<evidence type="ECO:0000313" key="2">
    <source>
        <dbReference type="Proteomes" id="UP000735302"/>
    </source>
</evidence>
<name>A0AAV4BBM8_9GAST</name>
<dbReference type="EMBL" id="BLXT01004673">
    <property type="protein sequence ID" value="GFO16563.1"/>
    <property type="molecule type" value="Genomic_DNA"/>
</dbReference>